<dbReference type="Proteomes" id="UP000863257">
    <property type="component" value="Unassembled WGS sequence"/>
</dbReference>
<dbReference type="EMBL" id="DACRBY010000001">
    <property type="protein sequence ID" value="HAS8538340.1"/>
    <property type="molecule type" value="Genomic_DNA"/>
</dbReference>
<reference evidence="2" key="1">
    <citation type="journal article" date="2018" name="Genome Biol.">
        <title>SKESA: strategic k-mer extension for scrupulous assemblies.</title>
        <authorList>
            <person name="Souvorov A."/>
            <person name="Agarwala R."/>
            <person name="Lipman D.J."/>
        </authorList>
    </citation>
    <scope>NUCLEOTIDE SEQUENCE</scope>
    <source>
        <strain evidence="2">BCW_3452</strain>
    </source>
</reference>
<dbReference type="AlphaFoldDB" id="A0A8H9K593"/>
<comment type="caution">
    <text evidence="2">The sequence shown here is derived from an EMBL/GenBank/DDBJ whole genome shotgun (WGS) entry which is preliminary data.</text>
</comment>
<evidence type="ECO:0000256" key="1">
    <source>
        <dbReference type="SAM" id="Phobius"/>
    </source>
</evidence>
<reference evidence="2" key="2">
    <citation type="submission" date="2019-01" db="EMBL/GenBank/DDBJ databases">
        <authorList>
            <consortium name="NCBI Pathogen Detection Project"/>
        </authorList>
    </citation>
    <scope>NUCLEOTIDE SEQUENCE</scope>
    <source>
        <strain evidence="2">BCW_3452</strain>
    </source>
</reference>
<proteinExistence type="predicted"/>
<gene>
    <name evidence="2" type="ORF">I7730_00810</name>
</gene>
<protein>
    <submittedName>
        <fullName evidence="2">Uncharacterized protein</fullName>
    </submittedName>
</protein>
<feature type="transmembrane region" description="Helical" evidence="1">
    <location>
        <begin position="140"/>
        <end position="161"/>
    </location>
</feature>
<feature type="transmembrane region" description="Helical" evidence="1">
    <location>
        <begin position="73"/>
        <end position="91"/>
    </location>
</feature>
<sequence length="177" mass="19640">MFFGTLLGLATIYVIFALLSSVIIDTHYTKATFLKAHVTASMLGMLLAIPLSLEDKPFSEHIPSALVESMISSMFDLRVIVGIFTIPYLFFSPNSTISDIYVLSSNGALIILIFLGVQPFIVGLLFLIRNNTSKGDLTAVTVLCFFVIAIVFTFIVSTKMYGCALETGRFYFLYYPR</sequence>
<name>A0A8H9K593_VIBVL</name>
<feature type="transmembrane region" description="Helical" evidence="1">
    <location>
        <begin position="6"/>
        <end position="24"/>
    </location>
</feature>
<keyword evidence="1" id="KW-1133">Transmembrane helix</keyword>
<keyword evidence="1" id="KW-0472">Membrane</keyword>
<evidence type="ECO:0000313" key="2">
    <source>
        <dbReference type="EMBL" id="HAS8538340.1"/>
    </source>
</evidence>
<accession>A0A8H9K593</accession>
<keyword evidence="1" id="KW-0812">Transmembrane</keyword>
<organism evidence="2">
    <name type="scientific">Vibrio vulnificus</name>
    <dbReference type="NCBI Taxonomy" id="672"/>
    <lineage>
        <taxon>Bacteria</taxon>
        <taxon>Pseudomonadati</taxon>
        <taxon>Pseudomonadota</taxon>
        <taxon>Gammaproteobacteria</taxon>
        <taxon>Vibrionales</taxon>
        <taxon>Vibrionaceae</taxon>
        <taxon>Vibrio</taxon>
    </lineage>
</organism>
<feature type="transmembrane region" description="Helical" evidence="1">
    <location>
        <begin position="103"/>
        <end position="128"/>
    </location>
</feature>